<proteinExistence type="predicted"/>
<feature type="compositionally biased region" description="Basic and acidic residues" evidence="2">
    <location>
        <begin position="268"/>
        <end position="279"/>
    </location>
</feature>
<protein>
    <recommendedName>
        <fullName evidence="5">Phage integrase family protein</fullName>
    </recommendedName>
</protein>
<dbReference type="SUPFAM" id="SSF56349">
    <property type="entry name" value="DNA breaking-rejoining enzymes"/>
    <property type="match status" value="1"/>
</dbReference>
<dbReference type="AlphaFoldDB" id="A0A1G7QIN3"/>
<name>A0A1G7QIN3_9EURY</name>
<dbReference type="Proteomes" id="UP000199076">
    <property type="component" value="Unassembled WGS sequence"/>
</dbReference>
<feature type="compositionally biased region" description="Low complexity" evidence="2">
    <location>
        <begin position="310"/>
        <end position="323"/>
    </location>
</feature>
<dbReference type="InterPro" id="IPR011010">
    <property type="entry name" value="DNA_brk_join_enz"/>
</dbReference>
<dbReference type="InterPro" id="IPR013762">
    <property type="entry name" value="Integrase-like_cat_sf"/>
</dbReference>
<evidence type="ECO:0008006" key="5">
    <source>
        <dbReference type="Google" id="ProtNLM"/>
    </source>
</evidence>
<keyword evidence="1" id="KW-0233">DNA recombination</keyword>
<evidence type="ECO:0000256" key="1">
    <source>
        <dbReference type="ARBA" id="ARBA00023172"/>
    </source>
</evidence>
<feature type="compositionally biased region" description="Basic and acidic residues" evidence="2">
    <location>
        <begin position="235"/>
        <end position="250"/>
    </location>
</feature>
<evidence type="ECO:0000313" key="4">
    <source>
        <dbReference type="Proteomes" id="UP000199076"/>
    </source>
</evidence>
<dbReference type="GO" id="GO:0006310">
    <property type="term" value="P:DNA recombination"/>
    <property type="evidence" value="ECO:0007669"/>
    <property type="project" value="UniProtKB-KW"/>
</dbReference>
<gene>
    <name evidence="3" type="ORF">SAMN05216218_112142</name>
</gene>
<feature type="region of interest" description="Disordered" evidence="2">
    <location>
        <begin position="310"/>
        <end position="333"/>
    </location>
</feature>
<accession>A0A1G7QIN3</accession>
<organism evidence="3 4">
    <name type="scientific">Halorientalis regularis</name>
    <dbReference type="NCBI Taxonomy" id="660518"/>
    <lineage>
        <taxon>Archaea</taxon>
        <taxon>Methanobacteriati</taxon>
        <taxon>Methanobacteriota</taxon>
        <taxon>Stenosarchaea group</taxon>
        <taxon>Halobacteria</taxon>
        <taxon>Halobacteriales</taxon>
        <taxon>Haloarculaceae</taxon>
        <taxon>Halorientalis</taxon>
    </lineage>
</organism>
<dbReference type="Gene3D" id="1.10.443.10">
    <property type="entry name" value="Intergrase catalytic core"/>
    <property type="match status" value="1"/>
</dbReference>
<dbReference type="OrthoDB" id="263638at2157"/>
<evidence type="ECO:0000313" key="3">
    <source>
        <dbReference type="EMBL" id="SDF97480.1"/>
    </source>
</evidence>
<evidence type="ECO:0000256" key="2">
    <source>
        <dbReference type="SAM" id="MobiDB-lite"/>
    </source>
</evidence>
<feature type="region of interest" description="Disordered" evidence="2">
    <location>
        <begin position="268"/>
        <end position="296"/>
    </location>
</feature>
<dbReference type="EMBL" id="FNBK01000012">
    <property type="protein sequence ID" value="SDF97480.1"/>
    <property type="molecule type" value="Genomic_DNA"/>
</dbReference>
<keyword evidence="4" id="KW-1185">Reference proteome</keyword>
<sequence length="333" mass="38460">MSESFDAEDIVNMLLSGELSEEVPEDELWNFLEDTLDNYSETLLDKFEQRFPEISRKSRPIEEVIEEFRDSKLEEVDSTDHYDTKIDYIEDYFKSEVAAETTDEITSEDVERYRNWRKFDSLDRQEPLADSTLSDDMYLFGDLVGYLSKHRMVPSRFKQLVEPPDLDPGEGVDEKELDPKIANAATSYLKKYHRASIEHVIMEIACQAGPRLSGLYSLDVDDYDDDDENSTLSFEHSEETPLKHDEESDREIKLRGELPQLLDEYLEEHRPPETDEFGREPLLTKGNGRMSRSDINTQGHKYVKIFGGSMSSSAMSAASRSSSNVSKRRFPRD</sequence>
<feature type="region of interest" description="Disordered" evidence="2">
    <location>
        <begin position="226"/>
        <end position="250"/>
    </location>
</feature>
<reference evidence="4" key="1">
    <citation type="submission" date="2016-10" db="EMBL/GenBank/DDBJ databases">
        <authorList>
            <person name="Varghese N."/>
            <person name="Submissions S."/>
        </authorList>
    </citation>
    <scope>NUCLEOTIDE SEQUENCE [LARGE SCALE GENOMIC DNA]</scope>
    <source>
        <strain evidence="4">IBRC-M 10760</strain>
    </source>
</reference>
<dbReference type="GO" id="GO:0015074">
    <property type="term" value="P:DNA integration"/>
    <property type="evidence" value="ECO:0007669"/>
    <property type="project" value="InterPro"/>
</dbReference>
<dbReference type="GO" id="GO:0003677">
    <property type="term" value="F:DNA binding"/>
    <property type="evidence" value="ECO:0007669"/>
    <property type="project" value="InterPro"/>
</dbReference>
<dbReference type="RefSeq" id="WP_139171146.1">
    <property type="nucleotide sequence ID" value="NZ_FNBK01000012.1"/>
</dbReference>